<dbReference type="Pfam" id="PF10926">
    <property type="entry name" value="DUF2800"/>
    <property type="match status" value="1"/>
</dbReference>
<dbReference type="InterPro" id="IPR011604">
    <property type="entry name" value="PDDEXK-like_dom_sf"/>
</dbReference>
<reference evidence="1" key="1">
    <citation type="submission" date="2020-05" db="EMBL/GenBank/DDBJ databases">
        <authorList>
            <person name="Chiriac C."/>
            <person name="Salcher M."/>
            <person name="Ghai R."/>
            <person name="Kavagutti S V."/>
        </authorList>
    </citation>
    <scope>NUCLEOTIDE SEQUENCE</scope>
</reference>
<gene>
    <name evidence="1" type="ORF">UFOVP1326_18</name>
    <name evidence="2" type="ORF">UFOVP1436_21</name>
</gene>
<accession>A0A6J5S1S3</accession>
<dbReference type="InterPro" id="IPR021229">
    <property type="entry name" value="DUF2800"/>
</dbReference>
<evidence type="ECO:0000313" key="1">
    <source>
        <dbReference type="EMBL" id="CAB4199085.1"/>
    </source>
</evidence>
<dbReference type="EMBL" id="LR797388">
    <property type="protein sequence ID" value="CAB4212587.1"/>
    <property type="molecule type" value="Genomic_DNA"/>
</dbReference>
<dbReference type="EMBL" id="LR797276">
    <property type="protein sequence ID" value="CAB4199085.1"/>
    <property type="molecule type" value="Genomic_DNA"/>
</dbReference>
<organism evidence="1">
    <name type="scientific">uncultured Caudovirales phage</name>
    <dbReference type="NCBI Taxonomy" id="2100421"/>
    <lineage>
        <taxon>Viruses</taxon>
        <taxon>Duplodnaviria</taxon>
        <taxon>Heunggongvirae</taxon>
        <taxon>Uroviricota</taxon>
        <taxon>Caudoviricetes</taxon>
        <taxon>Peduoviridae</taxon>
        <taxon>Maltschvirus</taxon>
        <taxon>Maltschvirus maltsch</taxon>
    </lineage>
</organism>
<proteinExistence type="predicted"/>
<sequence>MSNKYSDEGTIAHALAAMCLTEGTDAAAYIGRVLEAEDYEHAGLSPSGAHRWIPCPGSHALESREPFEERKFSQEIDEDMARDVQVYVDNIRRFVAGDGVIAGILHVEQSVPVDHITGEEGATGTADAVILFPDEIQMHDLKFGKGKLVSPDNNYQLQLYASGTVRKFLVLEDLDPASVIRLVIHQPRIVEAPMEWTTTWGELKTFEVLAKAAARQATAVRVQGVPLALDGHGGYMYLKPGDEQCKFCSVKATCPALAAKVQEAVGLEFEDLTSVDQPGIAADILPRDIDHELLGTKFAATDLIEMWVTAVRSKVESELLRVGNDPDVCFALGSKLVLGRAGNRKWTDEQAVKDYLKKSARLKDDVMYKFTLITPTKAEELFMPKKGVKNPKRWETLLQHIARSDPKPSVALLSDPRPAMEIKGVEEQFDDVTPDANEDLA</sequence>
<name>A0A6J5S1S3_9CAUD</name>
<dbReference type="Gene3D" id="3.90.320.10">
    <property type="match status" value="1"/>
</dbReference>
<evidence type="ECO:0000313" key="2">
    <source>
        <dbReference type="EMBL" id="CAB4212587.1"/>
    </source>
</evidence>
<protein>
    <submittedName>
        <fullName evidence="1">Uncharacterized protein</fullName>
    </submittedName>
</protein>